<evidence type="ECO:0008006" key="4">
    <source>
        <dbReference type="Google" id="ProtNLM"/>
    </source>
</evidence>
<gene>
    <name evidence="2" type="ORF">QWZ14_05200</name>
</gene>
<comment type="caution">
    <text evidence="2">The sequence shown here is derived from an EMBL/GenBank/DDBJ whole genome shotgun (WGS) entry which is preliminary data.</text>
</comment>
<feature type="non-terminal residue" evidence="2">
    <location>
        <position position="1"/>
    </location>
</feature>
<evidence type="ECO:0000313" key="3">
    <source>
        <dbReference type="Proteomes" id="UP001529369"/>
    </source>
</evidence>
<name>A0ABT8A274_9PROT</name>
<keyword evidence="3" id="KW-1185">Reference proteome</keyword>
<dbReference type="Proteomes" id="UP001529369">
    <property type="component" value="Unassembled WGS sequence"/>
</dbReference>
<dbReference type="EMBL" id="JAUFPN010000041">
    <property type="protein sequence ID" value="MDN3563771.1"/>
    <property type="molecule type" value="Genomic_DNA"/>
</dbReference>
<organism evidence="2 3">
    <name type="scientific">Paeniroseomonas aquatica</name>
    <dbReference type="NCBI Taxonomy" id="373043"/>
    <lineage>
        <taxon>Bacteria</taxon>
        <taxon>Pseudomonadati</taxon>
        <taxon>Pseudomonadota</taxon>
        <taxon>Alphaproteobacteria</taxon>
        <taxon>Acetobacterales</taxon>
        <taxon>Acetobacteraceae</taxon>
        <taxon>Paeniroseomonas</taxon>
    </lineage>
</organism>
<sequence length="229" mass="26014">NPPRVIKVCTTTFLINLENDRPIYLIEAKLNGSMHAMKRLTTDDIADVCMLASVVPGVYDPMRPVQQLNHSAEQHSDPLRNFFSAWMAIEMFVGGLFAKKYESELRDGIRKAAHSMPKRQFDEFYGRLHWSFMEKFTIIATSLNVSGAVDDISLVKRLKDARDALTHRGVAAHGELPTEATQQLARKYLRLYYMSQQPTDAERSLAGEVPPVGRSRSKPEKPRRLTKKP</sequence>
<dbReference type="RefSeq" id="WP_290315512.1">
    <property type="nucleotide sequence ID" value="NZ_JAUFPN010000041.1"/>
</dbReference>
<reference evidence="3" key="1">
    <citation type="journal article" date="2019" name="Int. J. Syst. Evol. Microbiol.">
        <title>The Global Catalogue of Microorganisms (GCM) 10K type strain sequencing project: providing services to taxonomists for standard genome sequencing and annotation.</title>
        <authorList>
            <consortium name="The Broad Institute Genomics Platform"/>
            <consortium name="The Broad Institute Genome Sequencing Center for Infectious Disease"/>
            <person name="Wu L."/>
            <person name="Ma J."/>
        </authorList>
    </citation>
    <scope>NUCLEOTIDE SEQUENCE [LARGE SCALE GENOMIC DNA]</scope>
    <source>
        <strain evidence="3">CECT 7131</strain>
    </source>
</reference>
<evidence type="ECO:0000256" key="1">
    <source>
        <dbReference type="SAM" id="MobiDB-lite"/>
    </source>
</evidence>
<protein>
    <recommendedName>
        <fullName evidence="4">Apea-like HEPN domain-containing protein</fullName>
    </recommendedName>
</protein>
<proteinExistence type="predicted"/>
<feature type="region of interest" description="Disordered" evidence="1">
    <location>
        <begin position="199"/>
        <end position="229"/>
    </location>
</feature>
<evidence type="ECO:0000313" key="2">
    <source>
        <dbReference type="EMBL" id="MDN3563771.1"/>
    </source>
</evidence>
<accession>A0ABT8A274</accession>